<evidence type="ECO:0000259" key="9">
    <source>
        <dbReference type="Pfam" id="PF00082"/>
    </source>
</evidence>
<dbReference type="PROSITE" id="PS00138">
    <property type="entry name" value="SUBTILASE_SER"/>
    <property type="match status" value="1"/>
</dbReference>
<comment type="similarity">
    <text evidence="1 6 7">Belongs to the peptidase S8 family.</text>
</comment>
<keyword evidence="3 6" id="KW-0378">Hydrolase</keyword>
<dbReference type="EMBL" id="WBZC01000071">
    <property type="protein sequence ID" value="KAB3530205.1"/>
    <property type="molecule type" value="Genomic_DNA"/>
</dbReference>
<dbReference type="GO" id="GO:0006508">
    <property type="term" value="P:proteolysis"/>
    <property type="evidence" value="ECO:0007669"/>
    <property type="project" value="UniProtKB-KW"/>
</dbReference>
<keyword evidence="8" id="KW-0472">Membrane</keyword>
<name>A0A6I0EYF4_9FIRM</name>
<dbReference type="OrthoDB" id="9798386at2"/>
<gene>
    <name evidence="10" type="ORF">F8154_14125</name>
</gene>
<proteinExistence type="inferred from homology"/>
<evidence type="ECO:0000256" key="4">
    <source>
        <dbReference type="ARBA" id="ARBA00022825"/>
    </source>
</evidence>
<feature type="active site" description="Charge relay system" evidence="5 6">
    <location>
        <position position="163"/>
    </location>
</feature>
<dbReference type="PANTHER" id="PTHR43806">
    <property type="entry name" value="PEPTIDASE S8"/>
    <property type="match status" value="1"/>
</dbReference>
<evidence type="ECO:0000313" key="11">
    <source>
        <dbReference type="Proteomes" id="UP000432715"/>
    </source>
</evidence>
<sequence>MKIKEVSFVFGYRNIMEDLVAERLMVSETDEEELPVIISAKDCECDELEEFIIKMGGKIKHKLKLINAVAAYMPTVGVKSVARDRFIEKIHLDDRAYKLMDIATVTVGSDYANEYGLTGKDVTVAVIDTGIYPHNDLVRPTNRIIGFKDFVGNQANPYDDDGHGTHVAGIIAGNGFSSRGKYIGIAPDANLVGVKVLDEDGGGSVSDVIAGIEWAIDNKEKYKIRVLTLSLGTKAKSTYQEDPLCKAVDAAVRNGITVVGAAGNNGPKKSTIDSPAISPNIISVGACDDRNGSDLSSITIADFSSRGPTPDGYTKPDVIAPGVGINSLSNDGNGYIALSGTSMATPVVAGCAALLYENNPSYSPNQIKSVITNTANSLGLPNQEQGSGLLDIRKILNSVSPSPKPKKPENSSPNYDNSYKNMHSGFQSWYFVIFIVILVLIL</sequence>
<feature type="transmembrane region" description="Helical" evidence="8">
    <location>
        <begin position="422"/>
        <end position="441"/>
    </location>
</feature>
<evidence type="ECO:0000256" key="8">
    <source>
        <dbReference type="SAM" id="Phobius"/>
    </source>
</evidence>
<dbReference type="GO" id="GO:0004252">
    <property type="term" value="F:serine-type endopeptidase activity"/>
    <property type="evidence" value="ECO:0007669"/>
    <property type="project" value="UniProtKB-UniRule"/>
</dbReference>
<evidence type="ECO:0000256" key="1">
    <source>
        <dbReference type="ARBA" id="ARBA00011073"/>
    </source>
</evidence>
<evidence type="ECO:0000313" key="10">
    <source>
        <dbReference type="EMBL" id="KAB3530205.1"/>
    </source>
</evidence>
<accession>A0A6I0EYF4</accession>
<dbReference type="InterPro" id="IPR050131">
    <property type="entry name" value="Peptidase_S8_subtilisin-like"/>
</dbReference>
<feature type="active site" description="Charge relay system" evidence="5 6">
    <location>
        <position position="342"/>
    </location>
</feature>
<keyword evidence="8" id="KW-1133">Transmembrane helix</keyword>
<keyword evidence="2 6" id="KW-0645">Protease</keyword>
<dbReference type="AlphaFoldDB" id="A0A6I0EYF4"/>
<feature type="active site" description="Charge relay system" evidence="5 6">
    <location>
        <position position="128"/>
    </location>
</feature>
<organism evidence="10 11">
    <name type="scientific">Alkaliphilus pronyensis</name>
    <dbReference type="NCBI Taxonomy" id="1482732"/>
    <lineage>
        <taxon>Bacteria</taxon>
        <taxon>Bacillati</taxon>
        <taxon>Bacillota</taxon>
        <taxon>Clostridia</taxon>
        <taxon>Peptostreptococcales</taxon>
        <taxon>Natronincolaceae</taxon>
        <taxon>Alkaliphilus</taxon>
    </lineage>
</organism>
<keyword evidence="4 6" id="KW-0720">Serine protease</keyword>
<evidence type="ECO:0000256" key="2">
    <source>
        <dbReference type="ARBA" id="ARBA00022670"/>
    </source>
</evidence>
<comment type="caution">
    <text evidence="10">The sequence shown here is derived from an EMBL/GenBank/DDBJ whole genome shotgun (WGS) entry which is preliminary data.</text>
</comment>
<evidence type="ECO:0000256" key="7">
    <source>
        <dbReference type="RuleBase" id="RU003355"/>
    </source>
</evidence>
<dbReference type="InterPro" id="IPR022398">
    <property type="entry name" value="Peptidase_S8_His-AS"/>
</dbReference>
<dbReference type="PANTHER" id="PTHR43806:SF65">
    <property type="entry name" value="SERINE PROTEASE APRX"/>
    <property type="match status" value="1"/>
</dbReference>
<dbReference type="Proteomes" id="UP000432715">
    <property type="component" value="Unassembled WGS sequence"/>
</dbReference>
<keyword evidence="11" id="KW-1185">Reference proteome</keyword>
<dbReference type="InterPro" id="IPR023827">
    <property type="entry name" value="Peptidase_S8_Asp-AS"/>
</dbReference>
<evidence type="ECO:0000256" key="6">
    <source>
        <dbReference type="PROSITE-ProRule" id="PRU01240"/>
    </source>
</evidence>
<dbReference type="InterPro" id="IPR023828">
    <property type="entry name" value="Peptidase_S8_Ser-AS"/>
</dbReference>
<dbReference type="InterPro" id="IPR015500">
    <property type="entry name" value="Peptidase_S8_subtilisin-rel"/>
</dbReference>
<dbReference type="PRINTS" id="PR00723">
    <property type="entry name" value="SUBTILISIN"/>
</dbReference>
<protein>
    <submittedName>
        <fullName evidence="10">S8 family peptidase</fullName>
    </submittedName>
</protein>
<dbReference type="Gene3D" id="3.30.70.80">
    <property type="entry name" value="Peptidase S8 propeptide/proteinase inhibitor I9"/>
    <property type="match status" value="1"/>
</dbReference>
<dbReference type="InterPro" id="IPR036852">
    <property type="entry name" value="Peptidase_S8/S53_dom_sf"/>
</dbReference>
<evidence type="ECO:0000256" key="5">
    <source>
        <dbReference type="PIRSR" id="PIRSR615500-1"/>
    </source>
</evidence>
<evidence type="ECO:0000256" key="3">
    <source>
        <dbReference type="ARBA" id="ARBA00022801"/>
    </source>
</evidence>
<dbReference type="SUPFAM" id="SSF52743">
    <property type="entry name" value="Subtilisin-like"/>
    <property type="match status" value="1"/>
</dbReference>
<dbReference type="SUPFAM" id="SSF54897">
    <property type="entry name" value="Protease propeptides/inhibitors"/>
    <property type="match status" value="1"/>
</dbReference>
<reference evidence="10 11" key="1">
    <citation type="submission" date="2019-10" db="EMBL/GenBank/DDBJ databases">
        <title>Alkaliphilus serpentinus sp. nov. and Alkaliphilus pronyensis sp. nov., two novel anaerobic alkaliphilic species isolated from the serpentinized-hosted hydrothermal field of the Prony Bay (New Caledonia).</title>
        <authorList>
            <person name="Postec A."/>
        </authorList>
    </citation>
    <scope>NUCLEOTIDE SEQUENCE [LARGE SCALE GENOMIC DNA]</scope>
    <source>
        <strain evidence="10 11">LacV</strain>
    </source>
</reference>
<keyword evidence="8" id="KW-0812">Transmembrane</keyword>
<dbReference type="Gene3D" id="3.40.50.200">
    <property type="entry name" value="Peptidase S8/S53 domain"/>
    <property type="match status" value="1"/>
</dbReference>
<dbReference type="InterPro" id="IPR037045">
    <property type="entry name" value="S8pro/Inhibitor_I9_sf"/>
</dbReference>
<dbReference type="PROSITE" id="PS51892">
    <property type="entry name" value="SUBTILASE"/>
    <property type="match status" value="1"/>
</dbReference>
<dbReference type="CDD" id="cd07487">
    <property type="entry name" value="Peptidases_S8_1"/>
    <property type="match status" value="1"/>
</dbReference>
<dbReference type="PROSITE" id="PS00137">
    <property type="entry name" value="SUBTILASE_HIS"/>
    <property type="match status" value="1"/>
</dbReference>
<dbReference type="InterPro" id="IPR000209">
    <property type="entry name" value="Peptidase_S8/S53_dom"/>
</dbReference>
<dbReference type="Pfam" id="PF00082">
    <property type="entry name" value="Peptidase_S8"/>
    <property type="match status" value="1"/>
</dbReference>
<dbReference type="PROSITE" id="PS00136">
    <property type="entry name" value="SUBTILASE_ASP"/>
    <property type="match status" value="1"/>
</dbReference>
<feature type="domain" description="Peptidase S8/S53" evidence="9">
    <location>
        <begin position="119"/>
        <end position="388"/>
    </location>
</feature>